<dbReference type="Proteomes" id="UP000046395">
    <property type="component" value="Unassembled WGS sequence"/>
</dbReference>
<evidence type="ECO:0000256" key="2">
    <source>
        <dbReference type="SAM" id="SignalP"/>
    </source>
</evidence>
<keyword evidence="2" id="KW-0732">Signal</keyword>
<reference evidence="4" key="3">
    <citation type="submission" date="2019-12" db="UniProtKB">
        <authorList>
            <consortium name="WormBaseParasite"/>
        </authorList>
    </citation>
    <scope>IDENTIFICATION</scope>
</reference>
<proteinExistence type="predicted"/>
<dbReference type="WBParaSite" id="TMUE_3000011834.1">
    <property type="protein sequence ID" value="TMUE_3000011834.1"/>
    <property type="gene ID" value="WBGene00287616"/>
</dbReference>
<keyword evidence="3" id="KW-1185">Reference proteome</keyword>
<reference evidence="3" key="2">
    <citation type="submission" date="2014-03" db="EMBL/GenBank/DDBJ databases">
        <title>The whipworm genome and dual-species transcriptomics of an intimate host-pathogen interaction.</title>
        <authorList>
            <person name="Foth B.J."/>
            <person name="Tsai I.J."/>
            <person name="Reid A.J."/>
            <person name="Bancroft A.J."/>
            <person name="Nichol S."/>
            <person name="Tracey A."/>
            <person name="Holroyd N."/>
            <person name="Cotton J.A."/>
            <person name="Stanley E.J."/>
            <person name="Zarowiecki M."/>
            <person name="Liu J.Z."/>
            <person name="Huckvale T."/>
            <person name="Cooper P.J."/>
            <person name="Grencis R.K."/>
            <person name="Berriman M."/>
        </authorList>
    </citation>
    <scope>NUCLEOTIDE SEQUENCE [LARGE SCALE GENOMIC DNA]</scope>
    <source>
        <strain evidence="3">Edinburgh</strain>
    </source>
</reference>
<reference evidence="3" key="1">
    <citation type="submission" date="2013-11" db="EMBL/GenBank/DDBJ databases">
        <authorList>
            <person name="Aslett M."/>
        </authorList>
    </citation>
    <scope>NUCLEOTIDE SEQUENCE [LARGE SCALE GENOMIC DNA]</scope>
    <source>
        <strain evidence="3">Edinburgh</strain>
    </source>
</reference>
<organism evidence="3 4">
    <name type="scientific">Trichuris muris</name>
    <name type="common">Mouse whipworm</name>
    <dbReference type="NCBI Taxonomy" id="70415"/>
    <lineage>
        <taxon>Eukaryota</taxon>
        <taxon>Metazoa</taxon>
        <taxon>Ecdysozoa</taxon>
        <taxon>Nematoda</taxon>
        <taxon>Enoplea</taxon>
        <taxon>Dorylaimia</taxon>
        <taxon>Trichinellida</taxon>
        <taxon>Trichuridae</taxon>
        <taxon>Trichuris</taxon>
    </lineage>
</organism>
<evidence type="ECO:0000313" key="3">
    <source>
        <dbReference type="Proteomes" id="UP000046395"/>
    </source>
</evidence>
<sequence length="142" mass="15410">MYINPSLAIICFALRLFISSTEACNPAGYGYPYYGGYQRPYPNPYYYGANCGVGPWPCMKRRDGTPGEQQVDFIQNRPPVQGVPTAPQMPYFPQPAPPQAAFQTGQQSASTGYGGLGAIFRKPASGPRPWEPAQPQSDTAAP</sequence>
<evidence type="ECO:0000313" key="4">
    <source>
        <dbReference type="WBParaSite" id="TMUE_3000011834.1"/>
    </source>
</evidence>
<accession>A0A5S6QXJ2</accession>
<protein>
    <submittedName>
        <fullName evidence="4 5">Uncharacterized protein</fullName>
    </submittedName>
</protein>
<feature type="signal peptide" evidence="2">
    <location>
        <begin position="1"/>
        <end position="23"/>
    </location>
</feature>
<evidence type="ECO:0000256" key="1">
    <source>
        <dbReference type="SAM" id="MobiDB-lite"/>
    </source>
</evidence>
<dbReference type="AlphaFoldDB" id="A0A5S6QXJ2"/>
<feature type="chain" id="PRO_5044624369" evidence="2">
    <location>
        <begin position="24"/>
        <end position="142"/>
    </location>
</feature>
<feature type="region of interest" description="Disordered" evidence="1">
    <location>
        <begin position="77"/>
        <end position="142"/>
    </location>
</feature>
<name>A0A5S6QXJ2_TRIMR</name>
<dbReference type="WBParaSite" id="TMUE_3000011834.2">
    <property type="protein sequence ID" value="TMUE_3000011834.2"/>
    <property type="gene ID" value="WBGene00287616"/>
</dbReference>
<evidence type="ECO:0000313" key="5">
    <source>
        <dbReference type="WBParaSite" id="TMUE_3000011834.2"/>
    </source>
</evidence>